<name>A0A165XKY2_9BACI</name>
<dbReference type="AlphaFoldDB" id="A0A165XKY2"/>
<evidence type="ECO:0000256" key="3">
    <source>
        <dbReference type="ARBA" id="ARBA00023002"/>
    </source>
</evidence>
<reference evidence="8 9" key="1">
    <citation type="submission" date="2016-04" db="EMBL/GenBank/DDBJ databases">
        <title>Draft genome sequence of Aeribacillus pallidus 8m3 from petroleum reservoir.</title>
        <authorList>
            <person name="Poltaraus A.B."/>
            <person name="Nazina T.N."/>
            <person name="Tourova T.P."/>
            <person name="Malakho S.M."/>
            <person name="Korshunova A.V."/>
            <person name="Sokolova D.S."/>
        </authorList>
    </citation>
    <scope>NUCLEOTIDE SEQUENCE [LARGE SCALE GENOMIC DNA]</scope>
    <source>
        <strain evidence="8 9">8m3</strain>
    </source>
</reference>
<dbReference type="Pfam" id="PF00296">
    <property type="entry name" value="Bac_luciferase"/>
    <property type="match status" value="1"/>
</dbReference>
<comment type="similarity">
    <text evidence="5">Belongs to the NtaA/SnaA/DszA monooxygenase family.</text>
</comment>
<dbReference type="NCBIfam" id="TIGR03860">
    <property type="entry name" value="FMN_nitrolo"/>
    <property type="match status" value="1"/>
</dbReference>
<dbReference type="Gene3D" id="3.20.20.30">
    <property type="entry name" value="Luciferase-like domain"/>
    <property type="match status" value="1"/>
</dbReference>
<accession>A0A165XKY2</accession>
<dbReference type="GO" id="GO:0004497">
    <property type="term" value="F:monooxygenase activity"/>
    <property type="evidence" value="ECO:0007669"/>
    <property type="project" value="UniProtKB-KW"/>
</dbReference>
<keyword evidence="9" id="KW-1185">Reference proteome</keyword>
<dbReference type="EMBL" id="LWBR01000025">
    <property type="protein sequence ID" value="KZN96145.1"/>
    <property type="molecule type" value="Genomic_DNA"/>
</dbReference>
<comment type="caution">
    <text evidence="8">The sequence shown here is derived from an EMBL/GenBank/DDBJ whole genome shotgun (WGS) entry which is preliminary data.</text>
</comment>
<dbReference type="RefSeq" id="WP_063388197.1">
    <property type="nucleotide sequence ID" value="NZ_LWBR01000025.1"/>
</dbReference>
<dbReference type="SUPFAM" id="SSF51679">
    <property type="entry name" value="Bacterial luciferase-like"/>
    <property type="match status" value="1"/>
</dbReference>
<feature type="binding site" evidence="6">
    <location>
        <position position="58"/>
    </location>
    <ligand>
        <name>FMN</name>
        <dbReference type="ChEBI" id="CHEBI:58210"/>
    </ligand>
</feature>
<dbReference type="PANTHER" id="PTHR30011:SF16">
    <property type="entry name" value="C2H2 FINGER DOMAIN TRANSCRIPTION FACTOR (EUROFUNG)-RELATED"/>
    <property type="match status" value="1"/>
</dbReference>
<dbReference type="InterPro" id="IPR036661">
    <property type="entry name" value="Luciferase-like_sf"/>
</dbReference>
<evidence type="ECO:0000256" key="5">
    <source>
        <dbReference type="ARBA" id="ARBA00033748"/>
    </source>
</evidence>
<dbReference type="InterPro" id="IPR011251">
    <property type="entry name" value="Luciferase-like_dom"/>
</dbReference>
<organism evidence="8 9">
    <name type="scientific">Aeribacillus pallidus</name>
    <dbReference type="NCBI Taxonomy" id="33936"/>
    <lineage>
        <taxon>Bacteria</taxon>
        <taxon>Bacillati</taxon>
        <taxon>Bacillota</taxon>
        <taxon>Bacilli</taxon>
        <taxon>Bacillales</taxon>
        <taxon>Bacillaceae</taxon>
        <taxon>Aeribacillus</taxon>
    </lineage>
</organism>
<evidence type="ECO:0000256" key="1">
    <source>
        <dbReference type="ARBA" id="ARBA00022630"/>
    </source>
</evidence>
<keyword evidence="4 8" id="KW-0503">Monooxygenase</keyword>
<evidence type="ECO:0000313" key="9">
    <source>
        <dbReference type="Proteomes" id="UP000076476"/>
    </source>
</evidence>
<dbReference type="Proteomes" id="UP000076476">
    <property type="component" value="Unassembled WGS sequence"/>
</dbReference>
<dbReference type="InterPro" id="IPR016215">
    <property type="entry name" value="NTA_MOA"/>
</dbReference>
<dbReference type="InterPro" id="IPR051260">
    <property type="entry name" value="Diverse_substr_monoxygenases"/>
</dbReference>
<evidence type="ECO:0000256" key="2">
    <source>
        <dbReference type="ARBA" id="ARBA00022643"/>
    </source>
</evidence>
<dbReference type="OrthoDB" id="3265338at2"/>
<dbReference type="PANTHER" id="PTHR30011">
    <property type="entry name" value="ALKANESULFONATE MONOOXYGENASE-RELATED"/>
    <property type="match status" value="1"/>
</dbReference>
<feature type="domain" description="Luciferase-like" evidence="7">
    <location>
        <begin position="39"/>
        <end position="387"/>
    </location>
</feature>
<proteinExistence type="inferred from homology"/>
<protein>
    <submittedName>
        <fullName evidence="8">Monooxygenase</fullName>
    </submittedName>
</protein>
<feature type="binding site" evidence="6">
    <location>
        <position position="97"/>
    </location>
    <ligand>
        <name>FMN</name>
        <dbReference type="ChEBI" id="CHEBI:58210"/>
    </ligand>
</feature>
<feature type="binding site" evidence="6">
    <location>
        <position position="220"/>
    </location>
    <ligand>
        <name>FMN</name>
        <dbReference type="ChEBI" id="CHEBI:58210"/>
    </ligand>
</feature>
<evidence type="ECO:0000256" key="4">
    <source>
        <dbReference type="ARBA" id="ARBA00023033"/>
    </source>
</evidence>
<evidence type="ECO:0000256" key="6">
    <source>
        <dbReference type="PIRSR" id="PIRSR000337-1"/>
    </source>
</evidence>
<dbReference type="STRING" id="33936.AZI98_10235"/>
<gene>
    <name evidence="8" type="ORF">AZI98_10235</name>
</gene>
<dbReference type="GO" id="GO:0016705">
    <property type="term" value="F:oxidoreductase activity, acting on paired donors, with incorporation or reduction of molecular oxygen"/>
    <property type="evidence" value="ECO:0007669"/>
    <property type="project" value="InterPro"/>
</dbReference>
<keyword evidence="3" id="KW-0560">Oxidoreductase</keyword>
<feature type="binding site" evidence="6">
    <location>
        <position position="149"/>
    </location>
    <ligand>
        <name>FMN</name>
        <dbReference type="ChEBI" id="CHEBI:58210"/>
    </ligand>
</feature>
<keyword evidence="2 6" id="KW-0288">FMN</keyword>
<sequence>MTKDRQLCIGLSLSTTWMRGNGWRQEDSGVENLYSSDFYARLAKMAEKAKLDFVFKPDALFLKEEMLGNSPAFSSLDPTILLTSIARETDQIGLVTTVSTTFNPPYVVARQLQSLHWISNGRAGWNIVTSIEGAENFSNSPMPSTEERYLKAIEFTDVVLKLWESYPHEALIVDRVSGKYADREMVSPINHSGDFFSVKGPLNLPAHKSGSIPLFQAGASTFGRDFAASVADAIFAATPDIASGIELRDDLRRRARKHGRRPDAIRVLPGLYFFLGKTRGEALDLHREAHAHMSIAHRYAAVKSILGIDISHLPLDQPVTADLLPDPNQPVRSQTHADLLRRLIMHQQPTVEELLSRPEVVGSAHWVVVGTAEDALREITEWFEAGAMDGFIALPGGSIKSLELFFDELIPMLVEKGLFRSEYKGCTLREHLGIT</sequence>
<keyword evidence="1 6" id="KW-0285">Flavoprotein</keyword>
<evidence type="ECO:0000259" key="7">
    <source>
        <dbReference type="Pfam" id="PF00296"/>
    </source>
</evidence>
<evidence type="ECO:0000313" key="8">
    <source>
        <dbReference type="EMBL" id="KZN96145.1"/>
    </source>
</evidence>
<dbReference type="PIRSF" id="PIRSF000337">
    <property type="entry name" value="NTA_MOA"/>
    <property type="match status" value="1"/>
</dbReference>